<feature type="transmembrane region" description="Helical" evidence="12">
    <location>
        <begin position="181"/>
        <end position="206"/>
    </location>
</feature>
<keyword evidence="3 10" id="KW-0812">Transmembrane</keyword>
<evidence type="ECO:0000256" key="4">
    <source>
        <dbReference type="ARBA" id="ARBA00022989"/>
    </source>
</evidence>
<evidence type="ECO:0000256" key="9">
    <source>
        <dbReference type="ARBA" id="ARBA00023224"/>
    </source>
</evidence>
<dbReference type="PANTHER" id="PTHR11866:SF7">
    <property type="entry name" value="PROSTACYCLIN RECEPTOR"/>
    <property type="match status" value="1"/>
</dbReference>
<evidence type="ECO:0000313" key="15">
    <source>
        <dbReference type="Proteomes" id="UP000050525"/>
    </source>
</evidence>
<feature type="region of interest" description="Disordered" evidence="11">
    <location>
        <begin position="301"/>
        <end position="324"/>
    </location>
</feature>
<dbReference type="Gene3D" id="1.20.1070.10">
    <property type="entry name" value="Rhodopsin 7-helix transmembrane proteins"/>
    <property type="match status" value="1"/>
</dbReference>
<evidence type="ECO:0000256" key="3">
    <source>
        <dbReference type="ARBA" id="ARBA00022692"/>
    </source>
</evidence>
<keyword evidence="4 12" id="KW-1133">Transmembrane helix</keyword>
<dbReference type="GO" id="GO:0005886">
    <property type="term" value="C:plasma membrane"/>
    <property type="evidence" value="ECO:0007669"/>
    <property type="project" value="UniProtKB-SubCell"/>
</dbReference>
<dbReference type="GO" id="GO:0016501">
    <property type="term" value="F:prostacyclin receptor activity"/>
    <property type="evidence" value="ECO:0007669"/>
    <property type="project" value="TreeGrafter"/>
</dbReference>
<dbReference type="SUPFAM" id="SSF81321">
    <property type="entry name" value="Family A G protein-coupled receptor-like"/>
    <property type="match status" value="1"/>
</dbReference>
<keyword evidence="7 10" id="KW-0675">Receptor</keyword>
<dbReference type="STRING" id="8496.A0A151P0V5"/>
<keyword evidence="15" id="KW-1185">Reference proteome</keyword>
<evidence type="ECO:0000256" key="12">
    <source>
        <dbReference type="SAM" id="Phobius"/>
    </source>
</evidence>
<sequence>MPPAPARLSWCTNATHLLEGGSPVPSTLMFAAGLGGNGLALGLLAARGARGASAFGVLAAGLAATDLLGTAVLSPAVLAAYARGRTLQGLAPGLCPLFAYAMALFGLASTLVLGAMGLERCLALSHPYLYARGDGASWARRGLGGLYAFSAIFCSLPLAGLGRYRQYCPGTWCYVDMRPPAAAFSLAYAALTALLVLGVLACNGSAGRSLARMWHRRGSGGRRLQALGVQEEAQHLAQLVLVTVVFLVCSLPLVVRAFVGALAPDGRDEADLVAFRLGALNPILDPWIYILLRALPRCPRPRPRAEPGARDTDTAPAPAAELRQ</sequence>
<dbReference type="eggNOG" id="KOG3656">
    <property type="taxonomic scope" value="Eukaryota"/>
</dbReference>
<feature type="transmembrane region" description="Helical" evidence="12">
    <location>
        <begin position="97"/>
        <end position="118"/>
    </location>
</feature>
<dbReference type="Proteomes" id="UP000050525">
    <property type="component" value="Unassembled WGS sequence"/>
</dbReference>
<keyword evidence="2" id="KW-1003">Cell membrane</keyword>
<evidence type="ECO:0000259" key="13">
    <source>
        <dbReference type="PROSITE" id="PS50262"/>
    </source>
</evidence>
<evidence type="ECO:0000256" key="7">
    <source>
        <dbReference type="ARBA" id="ARBA00023170"/>
    </source>
</evidence>
<dbReference type="PANTHER" id="PTHR11866">
    <property type="entry name" value="G-PROTEIN COUPLED RECEPTOR FAMILY 1 MEMBER"/>
    <property type="match status" value="1"/>
</dbReference>
<gene>
    <name evidence="14" type="primary">PTGIR</name>
    <name evidence="14" type="ORF">Y1Q_0015750</name>
</gene>
<evidence type="ECO:0000313" key="14">
    <source>
        <dbReference type="EMBL" id="KYO42674.1"/>
    </source>
</evidence>
<proteinExistence type="inferred from homology"/>
<comment type="similarity">
    <text evidence="10">Belongs to the G-protein coupled receptor 1 family.</text>
</comment>
<dbReference type="GO" id="GO:0007189">
    <property type="term" value="P:adenylate cyclase-activating G protein-coupled receptor signaling pathway"/>
    <property type="evidence" value="ECO:0007669"/>
    <property type="project" value="TreeGrafter"/>
</dbReference>
<evidence type="ECO:0000256" key="2">
    <source>
        <dbReference type="ARBA" id="ARBA00022475"/>
    </source>
</evidence>
<evidence type="ECO:0000256" key="11">
    <source>
        <dbReference type="SAM" id="MobiDB-lite"/>
    </source>
</evidence>
<dbReference type="Pfam" id="PF00001">
    <property type="entry name" value="7tm_1"/>
    <property type="match status" value="1"/>
</dbReference>
<evidence type="ECO:0000256" key="8">
    <source>
        <dbReference type="ARBA" id="ARBA00023180"/>
    </source>
</evidence>
<dbReference type="InterPro" id="IPR000276">
    <property type="entry name" value="GPCR_Rhodpsn"/>
</dbReference>
<feature type="transmembrane region" description="Helical" evidence="12">
    <location>
        <begin position="27"/>
        <end position="46"/>
    </location>
</feature>
<feature type="compositionally biased region" description="Low complexity" evidence="11">
    <location>
        <begin position="314"/>
        <end position="324"/>
    </location>
</feature>
<feature type="transmembrane region" description="Helical" evidence="12">
    <location>
        <begin position="138"/>
        <end position="161"/>
    </location>
</feature>
<dbReference type="AlphaFoldDB" id="A0A151P0V5"/>
<dbReference type="PRINTS" id="PR00856">
    <property type="entry name" value="PRSTNOIDIPR"/>
</dbReference>
<dbReference type="PRINTS" id="PR00237">
    <property type="entry name" value="GPCRRHODOPSN"/>
</dbReference>
<keyword evidence="6 12" id="KW-0472">Membrane</keyword>
<feature type="compositionally biased region" description="Basic and acidic residues" evidence="11">
    <location>
        <begin position="303"/>
        <end position="313"/>
    </location>
</feature>
<comment type="subcellular location">
    <subcellularLocation>
        <location evidence="1">Cell membrane</location>
        <topology evidence="1">Multi-pass membrane protein</topology>
    </subcellularLocation>
</comment>
<feature type="transmembrane region" description="Helical" evidence="12">
    <location>
        <begin position="53"/>
        <end position="77"/>
    </location>
</feature>
<feature type="transmembrane region" description="Helical" evidence="12">
    <location>
        <begin position="239"/>
        <end position="261"/>
    </location>
</feature>
<reference evidence="14 15" key="1">
    <citation type="journal article" date="2012" name="Genome Biol.">
        <title>Sequencing three crocodilian genomes to illuminate the evolution of archosaurs and amniotes.</title>
        <authorList>
            <person name="St John J.A."/>
            <person name="Braun E.L."/>
            <person name="Isberg S.R."/>
            <person name="Miles L.G."/>
            <person name="Chong A.Y."/>
            <person name="Gongora J."/>
            <person name="Dalzell P."/>
            <person name="Moran C."/>
            <person name="Bed'hom B."/>
            <person name="Abzhanov A."/>
            <person name="Burgess S.C."/>
            <person name="Cooksey A.M."/>
            <person name="Castoe T.A."/>
            <person name="Crawford N.G."/>
            <person name="Densmore L.D."/>
            <person name="Drew J.C."/>
            <person name="Edwards S.V."/>
            <person name="Faircloth B.C."/>
            <person name="Fujita M.K."/>
            <person name="Greenwold M.J."/>
            <person name="Hoffmann F.G."/>
            <person name="Howard J.M."/>
            <person name="Iguchi T."/>
            <person name="Janes D.E."/>
            <person name="Khan S.Y."/>
            <person name="Kohno S."/>
            <person name="de Koning A.J."/>
            <person name="Lance S.L."/>
            <person name="McCarthy F.M."/>
            <person name="McCormack J.E."/>
            <person name="Merchant M.E."/>
            <person name="Peterson D.G."/>
            <person name="Pollock D.D."/>
            <person name="Pourmand N."/>
            <person name="Raney B.J."/>
            <person name="Roessler K.A."/>
            <person name="Sanford J.R."/>
            <person name="Sawyer R.H."/>
            <person name="Schmidt C.J."/>
            <person name="Triplett E.W."/>
            <person name="Tuberville T.D."/>
            <person name="Venegas-Anaya M."/>
            <person name="Howard J.T."/>
            <person name="Jarvis E.D."/>
            <person name="Guillette L.J.Jr."/>
            <person name="Glenn T.C."/>
            <person name="Green R.E."/>
            <person name="Ray D.A."/>
        </authorList>
    </citation>
    <scope>NUCLEOTIDE SEQUENCE [LARGE SCALE GENOMIC DNA]</scope>
    <source>
        <strain evidence="14">KSC_2009_1</strain>
    </source>
</reference>
<dbReference type="PROSITE" id="PS50262">
    <property type="entry name" value="G_PROTEIN_RECEP_F1_2"/>
    <property type="match status" value="1"/>
</dbReference>
<dbReference type="InterPro" id="IPR008365">
    <property type="entry name" value="Prostanoid_rcpt"/>
</dbReference>
<comment type="caution">
    <text evidence="14">The sequence shown here is derived from an EMBL/GenBank/DDBJ whole genome shotgun (WGS) entry which is preliminary data.</text>
</comment>
<evidence type="ECO:0000256" key="5">
    <source>
        <dbReference type="ARBA" id="ARBA00023040"/>
    </source>
</evidence>
<evidence type="ECO:0000256" key="6">
    <source>
        <dbReference type="ARBA" id="ARBA00023136"/>
    </source>
</evidence>
<protein>
    <submittedName>
        <fullName evidence="14">Prostacyclin receptor</fullName>
    </submittedName>
</protein>
<dbReference type="PROSITE" id="PS00237">
    <property type="entry name" value="G_PROTEIN_RECEP_F1_1"/>
    <property type="match status" value="1"/>
</dbReference>
<keyword evidence="9 10" id="KW-0807">Transducer</keyword>
<feature type="transmembrane region" description="Helical" evidence="12">
    <location>
        <begin position="273"/>
        <end position="292"/>
    </location>
</feature>
<name>A0A151P0V5_ALLMI</name>
<dbReference type="InterPro" id="IPR000370">
    <property type="entry name" value="Prostglndn_IP_rcpt"/>
</dbReference>
<dbReference type="GO" id="GO:0006954">
    <property type="term" value="P:inflammatory response"/>
    <property type="evidence" value="ECO:0007669"/>
    <property type="project" value="TreeGrafter"/>
</dbReference>
<dbReference type="EMBL" id="AKHW03001365">
    <property type="protein sequence ID" value="KYO42674.1"/>
    <property type="molecule type" value="Genomic_DNA"/>
</dbReference>
<accession>A0A151P0V5</accession>
<dbReference type="GO" id="GO:0048662">
    <property type="term" value="P:negative regulation of smooth muscle cell proliferation"/>
    <property type="evidence" value="ECO:0007669"/>
    <property type="project" value="TreeGrafter"/>
</dbReference>
<evidence type="ECO:0000256" key="10">
    <source>
        <dbReference type="RuleBase" id="RU000688"/>
    </source>
</evidence>
<organism evidence="14 15">
    <name type="scientific">Alligator mississippiensis</name>
    <name type="common">American alligator</name>
    <dbReference type="NCBI Taxonomy" id="8496"/>
    <lineage>
        <taxon>Eukaryota</taxon>
        <taxon>Metazoa</taxon>
        <taxon>Chordata</taxon>
        <taxon>Craniata</taxon>
        <taxon>Vertebrata</taxon>
        <taxon>Euteleostomi</taxon>
        <taxon>Archelosauria</taxon>
        <taxon>Archosauria</taxon>
        <taxon>Crocodylia</taxon>
        <taxon>Alligatoridae</taxon>
        <taxon>Alligatorinae</taxon>
        <taxon>Alligator</taxon>
    </lineage>
</organism>
<dbReference type="InterPro" id="IPR017452">
    <property type="entry name" value="GPCR_Rhodpsn_7TM"/>
</dbReference>
<keyword evidence="8" id="KW-0325">Glycoprotein</keyword>
<feature type="domain" description="G-protein coupled receptors family 1 profile" evidence="13">
    <location>
        <begin position="36"/>
        <end position="289"/>
    </location>
</feature>
<keyword evidence="5 10" id="KW-0297">G-protein coupled receptor</keyword>
<dbReference type="GO" id="GO:0007204">
    <property type="term" value="P:positive regulation of cytosolic calcium ion concentration"/>
    <property type="evidence" value="ECO:0007669"/>
    <property type="project" value="TreeGrafter"/>
</dbReference>
<dbReference type="PRINTS" id="PR01788">
    <property type="entry name" value="PROSTANOIDR"/>
</dbReference>
<evidence type="ECO:0000256" key="1">
    <source>
        <dbReference type="ARBA" id="ARBA00004651"/>
    </source>
</evidence>